<sequence length="90" mass="10008">MYPQVLAIVLHGQLRYSADFLLLSEICCKSLQADSLSLVELSDDAIVLDCSLIGPVEELVESSSMIDTKVSWREYKINPIPLIPNTEVAR</sequence>
<protein>
    <submittedName>
        <fullName evidence="1">Uncharacterized protein</fullName>
    </submittedName>
</protein>
<evidence type="ECO:0000313" key="1">
    <source>
        <dbReference type="EMBL" id="JAE21920.1"/>
    </source>
</evidence>
<accession>A0A0A9GA14</accession>
<reference evidence="1" key="2">
    <citation type="journal article" date="2015" name="Data Brief">
        <title>Shoot transcriptome of the giant reed, Arundo donax.</title>
        <authorList>
            <person name="Barrero R.A."/>
            <person name="Guerrero F.D."/>
            <person name="Moolhuijzen P."/>
            <person name="Goolsby J.A."/>
            <person name="Tidwell J."/>
            <person name="Bellgard S.E."/>
            <person name="Bellgard M.I."/>
        </authorList>
    </citation>
    <scope>NUCLEOTIDE SEQUENCE</scope>
    <source>
        <tissue evidence="1">Shoot tissue taken approximately 20 cm above the soil surface</tissue>
    </source>
</reference>
<dbReference type="AlphaFoldDB" id="A0A0A9GA14"/>
<reference evidence="1" key="1">
    <citation type="submission" date="2014-09" db="EMBL/GenBank/DDBJ databases">
        <authorList>
            <person name="Magalhaes I.L.F."/>
            <person name="Oliveira U."/>
            <person name="Santos F.R."/>
            <person name="Vidigal T.H.D.A."/>
            <person name="Brescovit A.D."/>
            <person name="Santos A.J."/>
        </authorList>
    </citation>
    <scope>NUCLEOTIDE SEQUENCE</scope>
    <source>
        <tissue evidence="1">Shoot tissue taken approximately 20 cm above the soil surface</tissue>
    </source>
</reference>
<proteinExistence type="predicted"/>
<organism evidence="1">
    <name type="scientific">Arundo donax</name>
    <name type="common">Giant reed</name>
    <name type="synonym">Donax arundinaceus</name>
    <dbReference type="NCBI Taxonomy" id="35708"/>
    <lineage>
        <taxon>Eukaryota</taxon>
        <taxon>Viridiplantae</taxon>
        <taxon>Streptophyta</taxon>
        <taxon>Embryophyta</taxon>
        <taxon>Tracheophyta</taxon>
        <taxon>Spermatophyta</taxon>
        <taxon>Magnoliopsida</taxon>
        <taxon>Liliopsida</taxon>
        <taxon>Poales</taxon>
        <taxon>Poaceae</taxon>
        <taxon>PACMAD clade</taxon>
        <taxon>Arundinoideae</taxon>
        <taxon>Arundineae</taxon>
        <taxon>Arundo</taxon>
    </lineage>
</organism>
<name>A0A0A9GA14_ARUDO</name>
<dbReference type="EMBL" id="GBRH01175976">
    <property type="protein sequence ID" value="JAE21920.1"/>
    <property type="molecule type" value="Transcribed_RNA"/>
</dbReference>